<proteinExistence type="predicted"/>
<comment type="caution">
    <text evidence="2">The sequence shown here is derived from an EMBL/GenBank/DDBJ whole genome shotgun (WGS) entry which is preliminary data.</text>
</comment>
<protein>
    <submittedName>
        <fullName evidence="2">Uncharacterized protein</fullName>
    </submittedName>
</protein>
<evidence type="ECO:0000313" key="2">
    <source>
        <dbReference type="EMBL" id="KAK2151358.1"/>
    </source>
</evidence>
<dbReference type="EMBL" id="JAODUP010000366">
    <property type="protein sequence ID" value="KAK2151358.1"/>
    <property type="molecule type" value="Genomic_DNA"/>
</dbReference>
<feature type="compositionally biased region" description="Acidic residues" evidence="1">
    <location>
        <begin position="26"/>
        <end position="36"/>
    </location>
</feature>
<sequence length="162" mass="18220">MLYSRVQLLQCTQPVNASVSRQDTYDVQDDVDDEDDDRRSHDASVDNFYDALAERDPGAVASLSDIRINMDPTDRLIDAIEMLREVIVDNTNAQQRSKRRPGAGQQGTRAGVTAPIYRANGSAINLKEEKLKIRKEKLLQDPVFALDHIAPATRRRLEGQTQ</sequence>
<organism evidence="2 3">
    <name type="scientific">Paralvinella palmiformis</name>
    <dbReference type="NCBI Taxonomy" id="53620"/>
    <lineage>
        <taxon>Eukaryota</taxon>
        <taxon>Metazoa</taxon>
        <taxon>Spiralia</taxon>
        <taxon>Lophotrochozoa</taxon>
        <taxon>Annelida</taxon>
        <taxon>Polychaeta</taxon>
        <taxon>Sedentaria</taxon>
        <taxon>Canalipalpata</taxon>
        <taxon>Terebellida</taxon>
        <taxon>Terebelliformia</taxon>
        <taxon>Alvinellidae</taxon>
        <taxon>Paralvinella</taxon>
    </lineage>
</organism>
<accession>A0AAD9N0W8</accession>
<dbReference type="Proteomes" id="UP001208570">
    <property type="component" value="Unassembled WGS sequence"/>
</dbReference>
<evidence type="ECO:0000256" key="1">
    <source>
        <dbReference type="SAM" id="MobiDB-lite"/>
    </source>
</evidence>
<dbReference type="AlphaFoldDB" id="A0AAD9N0W8"/>
<name>A0AAD9N0W8_9ANNE</name>
<feature type="region of interest" description="Disordered" evidence="1">
    <location>
        <begin position="18"/>
        <end position="42"/>
    </location>
</feature>
<reference evidence="2" key="1">
    <citation type="journal article" date="2023" name="Mol. Biol. Evol.">
        <title>Third-Generation Sequencing Reveals the Adaptive Role of the Epigenome in Three Deep-Sea Polychaetes.</title>
        <authorList>
            <person name="Perez M."/>
            <person name="Aroh O."/>
            <person name="Sun Y."/>
            <person name="Lan Y."/>
            <person name="Juniper S.K."/>
            <person name="Young C.R."/>
            <person name="Angers B."/>
            <person name="Qian P.Y."/>
        </authorList>
    </citation>
    <scope>NUCLEOTIDE SEQUENCE</scope>
    <source>
        <strain evidence="2">P08H-3</strain>
    </source>
</reference>
<evidence type="ECO:0000313" key="3">
    <source>
        <dbReference type="Proteomes" id="UP001208570"/>
    </source>
</evidence>
<gene>
    <name evidence="2" type="ORF">LSH36_366g04032</name>
</gene>
<keyword evidence="3" id="KW-1185">Reference proteome</keyword>